<gene>
    <name evidence="1" type="ORF">J2S48_001828</name>
</gene>
<proteinExistence type="predicted"/>
<comment type="caution">
    <text evidence="1">The sequence shown here is derived from an EMBL/GenBank/DDBJ whole genome shotgun (WGS) entry which is preliminary data.</text>
</comment>
<name>A0ABU2CLU3_9MICO</name>
<reference evidence="1 2" key="1">
    <citation type="submission" date="2023-07" db="EMBL/GenBank/DDBJ databases">
        <title>Sequencing the genomes of 1000 actinobacteria strains.</title>
        <authorList>
            <person name="Klenk H.-P."/>
        </authorList>
    </citation>
    <scope>NUCLEOTIDE SEQUENCE [LARGE SCALE GENOMIC DNA]</scope>
    <source>
        <strain evidence="1 2">DSM 45554</strain>
    </source>
</reference>
<dbReference type="Proteomes" id="UP001183585">
    <property type="component" value="Unassembled WGS sequence"/>
</dbReference>
<sequence>MVILRLNVSDMISFPGETVSTVVEGGTVIQGLSIRP</sequence>
<protein>
    <submittedName>
        <fullName evidence="1">Uncharacterized protein</fullName>
    </submittedName>
</protein>
<dbReference type="EMBL" id="JAVDYE010000001">
    <property type="protein sequence ID" value="MDR7382313.1"/>
    <property type="molecule type" value="Genomic_DNA"/>
</dbReference>
<evidence type="ECO:0000313" key="2">
    <source>
        <dbReference type="Proteomes" id="UP001183585"/>
    </source>
</evidence>
<accession>A0ABU2CLU3</accession>
<organism evidence="1 2">
    <name type="scientific">Promicromonospora iranensis</name>
    <dbReference type="NCBI Taxonomy" id="1105144"/>
    <lineage>
        <taxon>Bacteria</taxon>
        <taxon>Bacillati</taxon>
        <taxon>Actinomycetota</taxon>
        <taxon>Actinomycetes</taxon>
        <taxon>Micrococcales</taxon>
        <taxon>Promicromonosporaceae</taxon>
        <taxon>Promicromonospora</taxon>
    </lineage>
</organism>
<evidence type="ECO:0000313" key="1">
    <source>
        <dbReference type="EMBL" id="MDR7382313.1"/>
    </source>
</evidence>
<keyword evidence="2" id="KW-1185">Reference proteome</keyword>